<protein>
    <submittedName>
        <fullName evidence="6">M14 family metallopeptidase</fullName>
    </submittedName>
</protein>
<evidence type="ECO:0000313" key="7">
    <source>
        <dbReference type="Proteomes" id="UP000664369"/>
    </source>
</evidence>
<feature type="signal peptide" evidence="4">
    <location>
        <begin position="1"/>
        <end position="22"/>
    </location>
</feature>
<dbReference type="SMART" id="SM00631">
    <property type="entry name" value="Zn_pept"/>
    <property type="match status" value="1"/>
</dbReference>
<feature type="domain" description="Peptidase M14" evidence="5">
    <location>
        <begin position="35"/>
        <end position="328"/>
    </location>
</feature>
<dbReference type="PANTHER" id="PTHR11705">
    <property type="entry name" value="PROTEASE FAMILY M14 CARBOXYPEPTIDASE A,B"/>
    <property type="match status" value="1"/>
</dbReference>
<dbReference type="Pfam" id="PF00246">
    <property type="entry name" value="Peptidase_M14"/>
    <property type="match status" value="1"/>
</dbReference>
<evidence type="ECO:0000256" key="2">
    <source>
        <dbReference type="ARBA" id="ARBA00005988"/>
    </source>
</evidence>
<feature type="active site" description="Proton donor/acceptor" evidence="3">
    <location>
        <position position="303"/>
    </location>
</feature>
<dbReference type="CDD" id="cd06241">
    <property type="entry name" value="M14-like"/>
    <property type="match status" value="1"/>
</dbReference>
<evidence type="ECO:0000256" key="1">
    <source>
        <dbReference type="ARBA" id="ARBA00001947"/>
    </source>
</evidence>
<feature type="chain" id="PRO_5046424953" evidence="4">
    <location>
        <begin position="23"/>
        <end position="598"/>
    </location>
</feature>
<organism evidence="6 7">
    <name type="scientific">Hymenobacter negativus</name>
    <dbReference type="NCBI Taxonomy" id="2795026"/>
    <lineage>
        <taxon>Bacteria</taxon>
        <taxon>Pseudomonadati</taxon>
        <taxon>Bacteroidota</taxon>
        <taxon>Cytophagia</taxon>
        <taxon>Cytophagales</taxon>
        <taxon>Hymenobacteraceae</taxon>
        <taxon>Hymenobacter</taxon>
    </lineage>
</organism>
<dbReference type="RefSeq" id="WP_208176644.1">
    <property type="nucleotide sequence ID" value="NZ_JAGETZ010000009.1"/>
</dbReference>
<reference evidence="6 7" key="1">
    <citation type="submission" date="2021-03" db="EMBL/GenBank/DDBJ databases">
        <authorList>
            <person name="Kim M.K."/>
        </authorList>
    </citation>
    <scope>NUCLEOTIDE SEQUENCE [LARGE SCALE GENOMIC DNA]</scope>
    <source>
        <strain evidence="6 7">BT442</strain>
    </source>
</reference>
<sequence length="598" mass="67085">MFPLLLASLMTLTPTLPTPAPAWRTPFENDPAGNTTATYAECLAYYQKLAAAYPQHLHLAEAGPTDAGLPLHEVVLSSAVSFSMPSTDQGQAQGGKLKLTARKPVVFIQNGIHPGEPEGIDASMMLARDLLQQKSLLKLLDQVTVVIVPVYNIDGMLNRNATTRVNQNGPAEYGFRGNARHLDLNRDYIKQESRNAQSFARLFQKWKPDVFVETHTSNGADYQYTMTLIATQHSKLAPALGTYLQGQLLPALYKGMEQKKWPMTPYVDFDGETPESGLQAFLESPRYSTGYAALFNTIGFMPETHMLKAYAPRVHATYDFLKTVLETVSQQAEALAAARAQAAADMAAQTTFPLTWALDDSQHETVQFRGYEAGHKPSEISGQPRLYYDRTRPFTKPVKYYNTFQPTTTAGRPTAYLIPKAWSEVADILRRNGATLEPLTQAVSVPVEVYYFEDFKTTPKPFEGHYLHSQVQLRPRQETATFHQGDFVVYLNESAPIRYLMETLEPQATDSFFAWGFFDSVLQQKEHYSDYVFEDLAADLLRRDPALRERLEKLKAGNPAFAANGKAQLEWVYQSSAYHEPGHNRYPVARWLGPGMLN</sequence>
<comment type="cofactor">
    <cofactor evidence="1">
        <name>Zn(2+)</name>
        <dbReference type="ChEBI" id="CHEBI:29105"/>
    </cofactor>
</comment>
<comment type="similarity">
    <text evidence="2 3">Belongs to the peptidase M14 family.</text>
</comment>
<evidence type="ECO:0000259" key="5">
    <source>
        <dbReference type="PROSITE" id="PS52035"/>
    </source>
</evidence>
<evidence type="ECO:0000256" key="4">
    <source>
        <dbReference type="SAM" id="SignalP"/>
    </source>
</evidence>
<proteinExistence type="inferred from homology"/>
<accession>A0ABS3QI99</accession>
<dbReference type="SUPFAM" id="SSF53187">
    <property type="entry name" value="Zn-dependent exopeptidases"/>
    <property type="match status" value="1"/>
</dbReference>
<name>A0ABS3QI99_9BACT</name>
<gene>
    <name evidence="6" type="ORF">J4E00_17940</name>
</gene>
<dbReference type="PANTHER" id="PTHR11705:SF145">
    <property type="entry name" value="PEPTIDASE M14 CARBOXYPEPTIDASE A DOMAIN-CONTAINING PROTEIN"/>
    <property type="match status" value="1"/>
</dbReference>
<dbReference type="EMBL" id="JAGETZ010000009">
    <property type="protein sequence ID" value="MBO2010947.1"/>
    <property type="molecule type" value="Genomic_DNA"/>
</dbReference>
<keyword evidence="7" id="KW-1185">Reference proteome</keyword>
<dbReference type="Gene3D" id="3.40.630.10">
    <property type="entry name" value="Zn peptidases"/>
    <property type="match status" value="1"/>
</dbReference>
<comment type="caution">
    <text evidence="6">The sequence shown here is derived from an EMBL/GenBank/DDBJ whole genome shotgun (WGS) entry which is preliminary data.</text>
</comment>
<dbReference type="InterPro" id="IPR000834">
    <property type="entry name" value="Peptidase_M14"/>
</dbReference>
<evidence type="ECO:0000256" key="3">
    <source>
        <dbReference type="PROSITE-ProRule" id="PRU01379"/>
    </source>
</evidence>
<dbReference type="Proteomes" id="UP000664369">
    <property type="component" value="Unassembled WGS sequence"/>
</dbReference>
<dbReference type="PROSITE" id="PS52035">
    <property type="entry name" value="PEPTIDASE_M14"/>
    <property type="match status" value="1"/>
</dbReference>
<evidence type="ECO:0000313" key="6">
    <source>
        <dbReference type="EMBL" id="MBO2010947.1"/>
    </source>
</evidence>
<keyword evidence="4" id="KW-0732">Signal</keyword>